<evidence type="ECO:0000256" key="6">
    <source>
        <dbReference type="ARBA" id="ARBA00023277"/>
    </source>
</evidence>
<evidence type="ECO:0000256" key="11">
    <source>
        <dbReference type="RuleBase" id="RU361175"/>
    </source>
</evidence>
<dbReference type="EC" id="3.2.1.21" evidence="3 11"/>
<dbReference type="PANTHER" id="PTHR10353">
    <property type="entry name" value="GLYCOSYL HYDROLASE"/>
    <property type="match status" value="1"/>
</dbReference>
<dbReference type="PANTHER" id="PTHR10353:SF36">
    <property type="entry name" value="LP05116P"/>
    <property type="match status" value="1"/>
</dbReference>
<evidence type="ECO:0000256" key="4">
    <source>
        <dbReference type="ARBA" id="ARBA00022801"/>
    </source>
</evidence>
<dbReference type="GO" id="GO:0030245">
    <property type="term" value="P:cellulose catabolic process"/>
    <property type="evidence" value="ECO:0007669"/>
    <property type="project" value="UniProtKB-KW"/>
</dbReference>
<evidence type="ECO:0000256" key="5">
    <source>
        <dbReference type="ARBA" id="ARBA00023001"/>
    </source>
</evidence>
<feature type="binding site" evidence="10">
    <location>
        <begin position="396"/>
        <end position="397"/>
    </location>
    <ligand>
        <name>substrate</name>
    </ligand>
</feature>
<dbReference type="InterPro" id="IPR017736">
    <property type="entry name" value="Glyco_hydro_1_beta-glucosidase"/>
</dbReference>
<dbReference type="PRINTS" id="PR00131">
    <property type="entry name" value="GLHYDRLASE1"/>
</dbReference>
<dbReference type="NCBIfam" id="TIGR03356">
    <property type="entry name" value="BGL"/>
    <property type="match status" value="1"/>
</dbReference>
<keyword evidence="4 11" id="KW-0378">Hydrolase</keyword>
<dbReference type="AlphaFoldDB" id="A0A0R2QM17"/>
<keyword evidence="6" id="KW-0119">Carbohydrate metabolism</keyword>
<evidence type="ECO:0000256" key="10">
    <source>
        <dbReference type="PIRSR" id="PIRSR617736-2"/>
    </source>
</evidence>
<dbReference type="SUPFAM" id="SSF51445">
    <property type="entry name" value="(Trans)glycosidases"/>
    <property type="match status" value="1"/>
</dbReference>
<organism evidence="12 13">
    <name type="scientific">Actinobacteria bacterium BACL2 MAG-120820-bin50</name>
    <dbReference type="NCBI Taxonomy" id="1655570"/>
    <lineage>
        <taxon>Bacteria</taxon>
        <taxon>Bacillati</taxon>
        <taxon>Actinomycetota</taxon>
        <taxon>Actinomycetes</taxon>
        <taxon>Actinomycetes incertae sedis</taxon>
        <taxon>ac1 cluster</taxon>
    </lineage>
</organism>
<feature type="binding site" evidence="10">
    <location>
        <position position="389"/>
    </location>
    <ligand>
        <name>substrate</name>
    </ligand>
</feature>
<evidence type="ECO:0000256" key="3">
    <source>
        <dbReference type="ARBA" id="ARBA00012744"/>
    </source>
</evidence>
<name>A0A0R2QM17_9ACTN</name>
<keyword evidence="8" id="KW-0624">Polysaccharide degradation</keyword>
<dbReference type="InterPro" id="IPR001360">
    <property type="entry name" value="Glyco_hydro_1"/>
</dbReference>
<comment type="catalytic activity">
    <reaction evidence="1 11">
        <text>Hydrolysis of terminal, non-reducing beta-D-glucosyl residues with release of beta-D-glucose.</text>
        <dbReference type="EC" id="3.2.1.21"/>
    </reaction>
</comment>
<feature type="binding site" evidence="10">
    <location>
        <position position="285"/>
    </location>
    <ligand>
        <name>substrate</name>
    </ligand>
</feature>
<feature type="binding site" evidence="10">
    <location>
        <position position="12"/>
    </location>
    <ligand>
        <name>substrate</name>
    </ligand>
</feature>
<dbReference type="Gene3D" id="3.20.20.80">
    <property type="entry name" value="Glycosidases"/>
    <property type="match status" value="1"/>
</dbReference>
<feature type="binding site" evidence="10">
    <location>
        <position position="113"/>
    </location>
    <ligand>
        <name>substrate</name>
    </ligand>
</feature>
<comment type="caution">
    <text evidence="12">The sequence shown here is derived from an EMBL/GenBank/DDBJ whole genome shotgun (WGS) entry which is preliminary data.</text>
</comment>
<dbReference type="FunFam" id="3.20.20.80:FF:000004">
    <property type="entry name" value="Beta-glucosidase 6-phospho-beta-glucosidase"/>
    <property type="match status" value="1"/>
</dbReference>
<keyword evidence="5" id="KW-0136">Cellulose degradation</keyword>
<dbReference type="EMBL" id="LIAU01000260">
    <property type="protein sequence ID" value="KRO51423.1"/>
    <property type="molecule type" value="Genomic_DNA"/>
</dbReference>
<evidence type="ECO:0000313" key="12">
    <source>
        <dbReference type="EMBL" id="KRO51423.1"/>
    </source>
</evidence>
<accession>A0A0R2QM17</accession>
<gene>
    <name evidence="12" type="ORF">ABR62_05310</name>
</gene>
<feature type="active site" description="Proton donor" evidence="9">
    <location>
        <position position="158"/>
    </location>
</feature>
<evidence type="ECO:0000256" key="9">
    <source>
        <dbReference type="PIRSR" id="PIRSR617736-1"/>
    </source>
</evidence>
<sequence>MFTWGVSTSSYQIEGAANQGGRGPSIWDTFSKIPGAVANGDNGDVACDHYHRYNEDLDLMKWLGVGAYHFSIAWPRVIPSGYGALNKEGMDFYDRLIDGALERGITPWPTLYHWDLPQSLQDKGGWNNRDCAYWFAEYSQKMAEAFSDRLKNWITINEPFCSAWLGHLYGVMAPGIKDLQTGINASHHLLLGHGLATKAIREVSSELKVGITLNFTPAITLGESSEDKLSVELADGFDNRWFGDPVFKAKYPEDIVKAFGKEVPIHPGDMEIISTPLDYLGLNYYFRQTVEYDATAKPLPYKQVTAPNVERTGMGWEVHAQSFTELLERVSKEYKPKEIFITENGSAWDDEVVDGKVDDPNRVSYLERHLDAMFAAKDKGVPISGYFAWSLIDNFEWAYGYAKRFGIIYVDYQTQKRIPKSSAYYYQKRIKESG</sequence>
<evidence type="ECO:0000256" key="2">
    <source>
        <dbReference type="ARBA" id="ARBA00010838"/>
    </source>
</evidence>
<dbReference type="GO" id="GO:0005829">
    <property type="term" value="C:cytosol"/>
    <property type="evidence" value="ECO:0007669"/>
    <property type="project" value="TreeGrafter"/>
</dbReference>
<evidence type="ECO:0000256" key="1">
    <source>
        <dbReference type="ARBA" id="ARBA00000448"/>
    </source>
</evidence>
<protein>
    <recommendedName>
        <fullName evidence="3 11">Beta-glucosidase</fullName>
        <ecNumber evidence="3 11">3.2.1.21</ecNumber>
    </recommendedName>
</protein>
<evidence type="ECO:0000313" key="13">
    <source>
        <dbReference type="Proteomes" id="UP000053054"/>
    </source>
</evidence>
<dbReference type="InterPro" id="IPR033132">
    <property type="entry name" value="GH_1_N_CS"/>
</dbReference>
<dbReference type="PROSITE" id="PS00653">
    <property type="entry name" value="GLYCOSYL_HYDROL_F1_2"/>
    <property type="match status" value="1"/>
</dbReference>
<keyword evidence="7 11" id="KW-0326">Glycosidase</keyword>
<evidence type="ECO:0000256" key="8">
    <source>
        <dbReference type="ARBA" id="ARBA00023326"/>
    </source>
</evidence>
<comment type="similarity">
    <text evidence="2 11">Belongs to the glycosyl hydrolase 1 family.</text>
</comment>
<reference evidence="12 13" key="1">
    <citation type="submission" date="2015-10" db="EMBL/GenBank/DDBJ databases">
        <title>Metagenome-Assembled Genomes uncover a global brackish microbiome.</title>
        <authorList>
            <person name="Hugerth L.W."/>
            <person name="Larsson J."/>
            <person name="Alneberg J."/>
            <person name="Lindh M.V."/>
            <person name="Legrand C."/>
            <person name="Pinhassi J."/>
            <person name="Andersson A.F."/>
        </authorList>
    </citation>
    <scope>NUCLEOTIDE SEQUENCE [LARGE SCALE GENOMIC DNA]</scope>
    <source>
        <strain evidence="12">BACL2 MAG-120820-bin50</strain>
    </source>
</reference>
<dbReference type="Proteomes" id="UP000053054">
    <property type="component" value="Unassembled WGS sequence"/>
</dbReference>
<dbReference type="InterPro" id="IPR017853">
    <property type="entry name" value="GH"/>
</dbReference>
<dbReference type="Pfam" id="PF00232">
    <property type="entry name" value="Glyco_hydro_1"/>
    <property type="match status" value="1"/>
</dbReference>
<proteinExistence type="inferred from homology"/>
<feature type="active site" description="Nucleophile" evidence="9">
    <location>
        <position position="343"/>
    </location>
</feature>
<dbReference type="GO" id="GO:0008422">
    <property type="term" value="F:beta-glucosidase activity"/>
    <property type="evidence" value="ECO:0007669"/>
    <property type="project" value="UniProtKB-EC"/>
</dbReference>
<feature type="binding site" evidence="10">
    <location>
        <position position="157"/>
    </location>
    <ligand>
        <name>substrate</name>
    </ligand>
</feature>
<evidence type="ECO:0000256" key="7">
    <source>
        <dbReference type="ARBA" id="ARBA00023295"/>
    </source>
</evidence>